<accession>B3T0N9</accession>
<name>B3T0N9_9ZZZZ</name>
<protein>
    <submittedName>
        <fullName evidence="1">Uncharacterized protein</fullName>
    </submittedName>
</protein>
<proteinExistence type="predicted"/>
<gene>
    <name evidence="1" type="ORF">ALOHA_HF4000005K23ctg1g35</name>
</gene>
<organism evidence="1">
    <name type="scientific">uncultured marine microorganism HF4000_005K23</name>
    <dbReference type="NCBI Taxonomy" id="455508"/>
    <lineage>
        <taxon>unclassified sequences</taxon>
        <taxon>environmental samples</taxon>
    </lineage>
</organism>
<reference evidence="1" key="1">
    <citation type="journal article" date="2008" name="ISME J.">
        <title>Genomic patterns of recombination, clonal divergence and environment in marine microbial populations.</title>
        <authorList>
            <person name="Konstantinidis K.T."/>
            <person name="Delong E.F."/>
        </authorList>
    </citation>
    <scope>NUCLEOTIDE SEQUENCE</scope>
</reference>
<dbReference type="AlphaFoldDB" id="B3T0N9"/>
<sequence>MIKKYKNYKISVHIPLYVDPKKKKQFKNFKKVCKSFLKLSYRTKIYVHSNKKFKGENKIKYFYYNFKKIKRHPSRLTWYCRNEMEKQKNKFDIFIYCEDDILFTKKNFRYWLNYKDLCIQNNYNLGFTRYEIKNRILYSADQVSKSKYFVNLLNKKYIVPDNPHCAFWIYDKNEFNDFTKTKYWKFNWKLVTISGILLIREMASLGWHGVNMNGIDMNRYLATIIPLKNGQLDSYSFIRHLSNNYSKAPSGLFGTFKVKDIPEKKLQKFKPTTPIEIIFKRASYLFYYFFRINIKKYIKKSKN</sequence>
<evidence type="ECO:0000313" key="1">
    <source>
        <dbReference type="EMBL" id="ABZ06148.1"/>
    </source>
</evidence>
<dbReference type="EMBL" id="EU016567">
    <property type="protein sequence ID" value="ABZ06148.1"/>
    <property type="molecule type" value="Genomic_DNA"/>
</dbReference>